<feature type="domain" description="Peptidase M24" evidence="6">
    <location>
        <begin position="373"/>
        <end position="587"/>
    </location>
</feature>
<reference evidence="9" key="2">
    <citation type="submission" date="2023-06" db="EMBL/GenBank/DDBJ databases">
        <authorList>
            <person name="Kobayashi Y."/>
            <person name="Kayamori A."/>
            <person name="Aoki K."/>
            <person name="Shiwa Y."/>
            <person name="Fujita N."/>
            <person name="Sugita T."/>
            <person name="Iwasaki W."/>
            <person name="Tanaka N."/>
            <person name="Takashima M."/>
        </authorList>
    </citation>
    <scope>NUCLEOTIDE SEQUENCE</scope>
    <source>
        <strain evidence="9">HIS016</strain>
    </source>
</reference>
<dbReference type="InterPro" id="IPR029149">
    <property type="entry name" value="Creatin/AminoP/Spt16_N"/>
</dbReference>
<sequence>MFCLGPRDKGSIRLSDEDSESDCVLEEIYADEKARAVAPPSEDDMQARLKDLRRVISDAKFDWYVVPSQDEHMSEYTADSDKRRDWISGFDGSAGTALVPSADIDGDALLFVDSRYWIVAEKMVPKKGWKVVRVGATGANGDAAVAGGWTEYVSNDLPDGSRVGIDPKLISVDFARTIEARLSVVQTRLIPHKENLVDAVHKPSPRSLNPLTHYPFMLSGEKTDAKLKRIRTQLTKYSHSDQWIYLLPTITTVPWLLNYRGSDVEYTPVAFAYCVLTATECALFVDKRKVQDDNQMLADFDHAGVKLKAYGVDEVQKFVQASVKSFGGKNVQIFAARTTSWALAKACEPAHVNTITCPVDDAKVQKNPVELQNFRNAYLRDGRAMVRWMAWLENRLVKESKDVGEWAAAMVLARYRRQEDMYAGAAYGDISATGPNAASGHYAPTRGNETKIDIATPYVIDSGPQYLDATIDTTRTLFMGKDPSADLKRQYTRVLQGYLAVANATFPLGADASGLNAFSRKFLWEDGLDYGHGLGHGVANYGTVHEFPTGFVHGFSFKPGHVTTIEPGFYLEGKYGMRIESTFICKEIETQFEFSTKWLGFECVTRVPIDNRLVDWALLTKDEIKSLNEYNRMVEDALVPLLDDDLDKDARDWVKKMCKPHFIWPWTVEINAALVNIAPPSLPYAASMGLFDDHLAFTTPTGPSALPPTGTHLLVTDALTASANVVLYHLFTSASAARVPIIWVDFRHETLASFDTVLRRLGSPLKRVTYIAPSPLPPSLQPSSTSSSPQPALFDEEPTMAPTVAAVRTALQSSPKALVVLDGLSELFDMGFNPICITQAVRALLSDARAAGGCVVSTAHENEELARRLLRLGPWWRVSGLTPRSGEVSGEISAIRGGSGSTGPAVSRAKAVQFRLEPAAVRAFPKGTGRGYL</sequence>
<dbReference type="SUPFAM" id="SSF55920">
    <property type="entry name" value="Creatinase/aminopeptidase"/>
    <property type="match status" value="1"/>
</dbReference>
<name>A0AAD3TZB5_9TREE</name>
<comment type="similarity">
    <text evidence="2">Belongs to the peptidase M24B family.</text>
</comment>
<gene>
    <name evidence="9" type="ORF">CspeluHIS016_0801290</name>
</gene>
<keyword evidence="10" id="KW-1185">Reference proteome</keyword>
<dbReference type="InterPro" id="IPR050422">
    <property type="entry name" value="X-Pro_aminopeptidase_P"/>
</dbReference>
<feature type="domain" description="Creatinase N-terminal" evidence="7">
    <location>
        <begin position="48"/>
        <end position="191"/>
    </location>
</feature>
<dbReference type="PANTHER" id="PTHR43763">
    <property type="entry name" value="XAA-PRO AMINOPEPTIDASE 1"/>
    <property type="match status" value="1"/>
</dbReference>
<dbReference type="InterPro" id="IPR000587">
    <property type="entry name" value="Creatinase_N"/>
</dbReference>
<dbReference type="Pfam" id="PF00557">
    <property type="entry name" value="Peptidase_M24"/>
    <property type="match status" value="1"/>
</dbReference>
<evidence type="ECO:0000259" key="6">
    <source>
        <dbReference type="Pfam" id="PF00557"/>
    </source>
</evidence>
<dbReference type="InterPro" id="IPR036005">
    <property type="entry name" value="Creatinase/aminopeptidase-like"/>
</dbReference>
<dbReference type="Pfam" id="PF16189">
    <property type="entry name" value="Creatinase_N_2"/>
    <property type="match status" value="1"/>
</dbReference>
<evidence type="ECO:0000313" key="9">
    <source>
        <dbReference type="EMBL" id="GMK59523.1"/>
    </source>
</evidence>
<dbReference type="AlphaFoldDB" id="A0AAD3TZB5"/>
<protein>
    <recommendedName>
        <fullName evidence="11">Creatinase/aminopeptidase</fullName>
    </recommendedName>
</protein>
<keyword evidence="3" id="KW-0479">Metal-binding</keyword>
<evidence type="ECO:0008006" key="11">
    <source>
        <dbReference type="Google" id="ProtNLM"/>
    </source>
</evidence>
<feature type="domain" description="Peptidase M24 C-terminal" evidence="8">
    <location>
        <begin position="597"/>
        <end position="660"/>
    </location>
</feature>
<dbReference type="Pfam" id="PF01321">
    <property type="entry name" value="Creatinase_N"/>
    <property type="match status" value="1"/>
</dbReference>
<keyword evidence="4" id="KW-0378">Hydrolase</keyword>
<dbReference type="GO" id="GO:0016787">
    <property type="term" value="F:hydrolase activity"/>
    <property type="evidence" value="ECO:0007669"/>
    <property type="project" value="UniProtKB-KW"/>
</dbReference>
<evidence type="ECO:0000259" key="7">
    <source>
        <dbReference type="Pfam" id="PF01321"/>
    </source>
</evidence>
<dbReference type="PANTHER" id="PTHR43763:SF17">
    <property type="entry name" value="AMINOPEPTIDASE P, CYTOPLASMIC-RELATED"/>
    <property type="match status" value="1"/>
</dbReference>
<dbReference type="SUPFAM" id="SSF53092">
    <property type="entry name" value="Creatinase/prolidase N-terminal domain"/>
    <property type="match status" value="1"/>
</dbReference>
<dbReference type="EMBL" id="BTCM01000008">
    <property type="protein sequence ID" value="GMK59523.1"/>
    <property type="molecule type" value="Genomic_DNA"/>
</dbReference>
<evidence type="ECO:0000256" key="1">
    <source>
        <dbReference type="ARBA" id="ARBA00001936"/>
    </source>
</evidence>
<dbReference type="GO" id="GO:0005737">
    <property type="term" value="C:cytoplasm"/>
    <property type="evidence" value="ECO:0007669"/>
    <property type="project" value="UniProtKB-ARBA"/>
</dbReference>
<accession>A0AAD3TZB5</accession>
<evidence type="ECO:0000256" key="4">
    <source>
        <dbReference type="ARBA" id="ARBA00022801"/>
    </source>
</evidence>
<dbReference type="Pfam" id="PF16188">
    <property type="entry name" value="Peptidase_M24_C"/>
    <property type="match status" value="1"/>
</dbReference>
<evidence type="ECO:0000259" key="8">
    <source>
        <dbReference type="Pfam" id="PF16188"/>
    </source>
</evidence>
<proteinExistence type="inferred from homology"/>
<dbReference type="Proteomes" id="UP001222932">
    <property type="component" value="Unassembled WGS sequence"/>
</dbReference>
<dbReference type="Gene3D" id="3.40.350.10">
    <property type="entry name" value="Creatinase/prolidase N-terminal domain"/>
    <property type="match status" value="2"/>
</dbReference>
<reference evidence="9" key="1">
    <citation type="journal article" date="2023" name="BMC Genomics">
        <title>Chromosome-level genome assemblies of Cutaneotrichosporon spp. (Trichosporonales, Basidiomycota) reveal imbalanced evolution between nucleotide sequences and chromosome synteny.</title>
        <authorList>
            <person name="Kobayashi Y."/>
            <person name="Kayamori A."/>
            <person name="Aoki K."/>
            <person name="Shiwa Y."/>
            <person name="Matsutani M."/>
            <person name="Fujita N."/>
            <person name="Sugita T."/>
            <person name="Iwasaki W."/>
            <person name="Tanaka N."/>
            <person name="Takashima M."/>
        </authorList>
    </citation>
    <scope>NUCLEOTIDE SEQUENCE</scope>
    <source>
        <strain evidence="9">HIS016</strain>
    </source>
</reference>
<evidence type="ECO:0000256" key="5">
    <source>
        <dbReference type="ARBA" id="ARBA00023211"/>
    </source>
</evidence>
<dbReference type="GO" id="GO:0046872">
    <property type="term" value="F:metal ion binding"/>
    <property type="evidence" value="ECO:0007669"/>
    <property type="project" value="UniProtKB-KW"/>
</dbReference>
<comment type="cofactor">
    <cofactor evidence="1">
        <name>Mn(2+)</name>
        <dbReference type="ChEBI" id="CHEBI:29035"/>
    </cofactor>
</comment>
<dbReference type="FunFam" id="3.90.230.10:FF:000007">
    <property type="entry name" value="Xaa-Pro aminopeptidase P"/>
    <property type="match status" value="1"/>
</dbReference>
<comment type="caution">
    <text evidence="9">The sequence shown here is derived from an EMBL/GenBank/DDBJ whole genome shotgun (WGS) entry which is preliminary data.</text>
</comment>
<dbReference type="InterPro" id="IPR032416">
    <property type="entry name" value="Peptidase_M24_C"/>
</dbReference>
<dbReference type="Gene3D" id="3.90.230.10">
    <property type="entry name" value="Creatinase/methionine aminopeptidase superfamily"/>
    <property type="match status" value="1"/>
</dbReference>
<dbReference type="InterPro" id="IPR000994">
    <property type="entry name" value="Pept_M24"/>
</dbReference>
<organism evidence="9 10">
    <name type="scientific">Cutaneotrichosporon spelunceum</name>
    <dbReference type="NCBI Taxonomy" id="1672016"/>
    <lineage>
        <taxon>Eukaryota</taxon>
        <taxon>Fungi</taxon>
        <taxon>Dikarya</taxon>
        <taxon>Basidiomycota</taxon>
        <taxon>Agaricomycotina</taxon>
        <taxon>Tremellomycetes</taxon>
        <taxon>Trichosporonales</taxon>
        <taxon>Trichosporonaceae</taxon>
        <taxon>Cutaneotrichosporon</taxon>
    </lineage>
</organism>
<evidence type="ECO:0000256" key="2">
    <source>
        <dbReference type="ARBA" id="ARBA00008766"/>
    </source>
</evidence>
<evidence type="ECO:0000256" key="3">
    <source>
        <dbReference type="ARBA" id="ARBA00022723"/>
    </source>
</evidence>
<evidence type="ECO:0000313" key="10">
    <source>
        <dbReference type="Proteomes" id="UP001222932"/>
    </source>
</evidence>
<keyword evidence="5" id="KW-0464">Manganese</keyword>